<evidence type="ECO:0000313" key="2">
    <source>
        <dbReference type="Proteomes" id="UP000831921"/>
    </source>
</evidence>
<dbReference type="EMBL" id="CP097253">
    <property type="protein sequence ID" value="UUR07175.1"/>
    <property type="molecule type" value="Genomic_DNA"/>
</dbReference>
<proteinExistence type="predicted"/>
<dbReference type="PIRSF" id="PIRSF029730">
    <property type="entry name" value="UCP029730"/>
    <property type="match status" value="1"/>
</dbReference>
<gene>
    <name evidence="1" type="ORF">M1K48_09455</name>
</gene>
<keyword evidence="2" id="KW-1185">Reference proteome</keyword>
<accession>A0ABY5MRR9</accession>
<evidence type="ECO:0000313" key="1">
    <source>
        <dbReference type="EMBL" id="UUR07175.1"/>
    </source>
</evidence>
<sequence length="267" mass="28859">MQNRPTAAVSPVSPILAADEPPPVNVLNPGAPSPFLLIGDHAGNRIPREMAELGLDEAERTRHIAWDIGIAALGTALSARLDATFIHQTYSRLVIDCNRRPGAPDSIPPVSDGTAIAANASLDEAGAAARATAIQAPYQAAIGADIQRRLDAGQETILIALHSFTPSMRGIDRPWKVGILHDAGDNRFARAMLAFFARDPELVAGDNEPYAMDTIDFTIPFHAYPRRLPYAEIEIRQDLLADATGVAAWCDRVEQALNFAYREYASL</sequence>
<dbReference type="InterPro" id="IPR011227">
    <property type="entry name" value="UCP029730"/>
</dbReference>
<dbReference type="InterPro" id="IPR007709">
    <property type="entry name" value="N-FG_amidohydro"/>
</dbReference>
<reference evidence="1 2" key="1">
    <citation type="submission" date="2022-05" db="EMBL/GenBank/DDBJ databases">
        <title>S8-45 Sphingomonas ultraviolaceadurans.</title>
        <authorList>
            <person name="Liu Y."/>
        </authorList>
    </citation>
    <scope>NUCLEOTIDE SEQUENCE [LARGE SCALE GENOMIC DNA]</scope>
    <source>
        <strain evidence="1 2">S8-45</strain>
    </source>
</reference>
<protein>
    <submittedName>
        <fullName evidence="1">N-formylglutamate amidohydrolase</fullName>
    </submittedName>
</protein>
<dbReference type="RefSeq" id="WP_249454735.1">
    <property type="nucleotide sequence ID" value="NZ_CP097253.1"/>
</dbReference>
<dbReference type="SUPFAM" id="SSF53187">
    <property type="entry name" value="Zn-dependent exopeptidases"/>
    <property type="match status" value="1"/>
</dbReference>
<dbReference type="Pfam" id="PF05013">
    <property type="entry name" value="FGase"/>
    <property type="match status" value="1"/>
</dbReference>
<name>A0ABY5MRR9_9SPHN</name>
<organism evidence="1 2">
    <name type="scientific">Sphingomonas glaciei</name>
    <dbReference type="NCBI Taxonomy" id="2938948"/>
    <lineage>
        <taxon>Bacteria</taxon>
        <taxon>Pseudomonadati</taxon>
        <taxon>Pseudomonadota</taxon>
        <taxon>Alphaproteobacteria</taxon>
        <taxon>Sphingomonadales</taxon>
        <taxon>Sphingomonadaceae</taxon>
        <taxon>Sphingomonas</taxon>
    </lineage>
</organism>
<dbReference type="Proteomes" id="UP000831921">
    <property type="component" value="Chromosome"/>
</dbReference>
<dbReference type="Gene3D" id="3.40.630.40">
    <property type="entry name" value="Zn-dependent exopeptidases"/>
    <property type="match status" value="1"/>
</dbReference>